<comment type="caution">
    <text evidence="2">The sequence shown here is derived from an EMBL/GenBank/DDBJ whole genome shotgun (WGS) entry which is preliminary data.</text>
</comment>
<dbReference type="AlphaFoldDB" id="A0AAN6SG06"/>
<feature type="chain" id="PRO_5043029469" description="Secreted protein" evidence="1">
    <location>
        <begin position="26"/>
        <end position="85"/>
    </location>
</feature>
<evidence type="ECO:0008006" key="4">
    <source>
        <dbReference type="Google" id="ProtNLM"/>
    </source>
</evidence>
<evidence type="ECO:0000313" key="3">
    <source>
        <dbReference type="Proteomes" id="UP001303222"/>
    </source>
</evidence>
<reference evidence="2" key="2">
    <citation type="submission" date="2023-06" db="EMBL/GenBank/DDBJ databases">
        <authorList>
            <consortium name="Lawrence Berkeley National Laboratory"/>
            <person name="Mondo S.J."/>
            <person name="Hensen N."/>
            <person name="Bonometti L."/>
            <person name="Westerberg I."/>
            <person name="Brannstrom I.O."/>
            <person name="Guillou S."/>
            <person name="Cros-Aarteil S."/>
            <person name="Calhoun S."/>
            <person name="Haridas S."/>
            <person name="Kuo A."/>
            <person name="Pangilinan J."/>
            <person name="Riley R."/>
            <person name="Labutti K."/>
            <person name="Andreopoulos B."/>
            <person name="Lipzen A."/>
            <person name="Chen C."/>
            <person name="Yanf M."/>
            <person name="Daum C."/>
            <person name="Ng V."/>
            <person name="Clum A."/>
            <person name="Steindorff A."/>
            <person name="Ohm R."/>
            <person name="Martin F."/>
            <person name="Silar P."/>
            <person name="Natvig D."/>
            <person name="Lalanne C."/>
            <person name="Gautier V."/>
            <person name="Ament-Velasquez S.L."/>
            <person name="Kruys A."/>
            <person name="Hutchinson M.I."/>
            <person name="Powell A.J."/>
            <person name="Barry K."/>
            <person name="Miller A.N."/>
            <person name="Grigoriev I.V."/>
            <person name="Debuchy R."/>
            <person name="Gladieux P."/>
            <person name="Thoren M.H."/>
            <person name="Johannesson H."/>
        </authorList>
    </citation>
    <scope>NUCLEOTIDE SEQUENCE</scope>
    <source>
        <strain evidence="2">CBS 626.80</strain>
    </source>
</reference>
<organism evidence="2 3">
    <name type="scientific">Pseudoneurospora amorphoporcata</name>
    <dbReference type="NCBI Taxonomy" id="241081"/>
    <lineage>
        <taxon>Eukaryota</taxon>
        <taxon>Fungi</taxon>
        <taxon>Dikarya</taxon>
        <taxon>Ascomycota</taxon>
        <taxon>Pezizomycotina</taxon>
        <taxon>Sordariomycetes</taxon>
        <taxon>Sordariomycetidae</taxon>
        <taxon>Sordariales</taxon>
        <taxon>Sordariaceae</taxon>
        <taxon>Pseudoneurospora</taxon>
    </lineage>
</organism>
<reference evidence="2" key="1">
    <citation type="journal article" date="2023" name="Mol. Phylogenet. Evol.">
        <title>Genome-scale phylogeny and comparative genomics of the fungal order Sordariales.</title>
        <authorList>
            <person name="Hensen N."/>
            <person name="Bonometti L."/>
            <person name="Westerberg I."/>
            <person name="Brannstrom I.O."/>
            <person name="Guillou S."/>
            <person name="Cros-Aarteil S."/>
            <person name="Calhoun S."/>
            <person name="Haridas S."/>
            <person name="Kuo A."/>
            <person name="Mondo S."/>
            <person name="Pangilinan J."/>
            <person name="Riley R."/>
            <person name="LaButti K."/>
            <person name="Andreopoulos B."/>
            <person name="Lipzen A."/>
            <person name="Chen C."/>
            <person name="Yan M."/>
            <person name="Daum C."/>
            <person name="Ng V."/>
            <person name="Clum A."/>
            <person name="Steindorff A."/>
            <person name="Ohm R.A."/>
            <person name="Martin F."/>
            <person name="Silar P."/>
            <person name="Natvig D.O."/>
            <person name="Lalanne C."/>
            <person name="Gautier V."/>
            <person name="Ament-Velasquez S.L."/>
            <person name="Kruys A."/>
            <person name="Hutchinson M.I."/>
            <person name="Powell A.J."/>
            <person name="Barry K."/>
            <person name="Miller A.N."/>
            <person name="Grigoriev I.V."/>
            <person name="Debuchy R."/>
            <person name="Gladieux P."/>
            <person name="Hiltunen Thoren M."/>
            <person name="Johannesson H."/>
        </authorList>
    </citation>
    <scope>NUCLEOTIDE SEQUENCE</scope>
    <source>
        <strain evidence="2">CBS 626.80</strain>
    </source>
</reference>
<evidence type="ECO:0000313" key="2">
    <source>
        <dbReference type="EMBL" id="KAK3952310.1"/>
    </source>
</evidence>
<accession>A0AAN6SG06</accession>
<keyword evidence="1" id="KW-0732">Signal</keyword>
<dbReference type="Proteomes" id="UP001303222">
    <property type="component" value="Unassembled WGS sequence"/>
</dbReference>
<dbReference type="EMBL" id="MU859126">
    <property type="protein sequence ID" value="KAK3952310.1"/>
    <property type="molecule type" value="Genomic_DNA"/>
</dbReference>
<feature type="signal peptide" evidence="1">
    <location>
        <begin position="1"/>
        <end position="25"/>
    </location>
</feature>
<evidence type="ECO:0000256" key="1">
    <source>
        <dbReference type="SAM" id="SignalP"/>
    </source>
</evidence>
<gene>
    <name evidence="2" type="ORF">QBC32DRAFT_341667</name>
</gene>
<proteinExistence type="predicted"/>
<protein>
    <recommendedName>
        <fullName evidence="4">Secreted protein</fullName>
    </recommendedName>
</protein>
<name>A0AAN6SG06_9PEZI</name>
<keyword evidence="3" id="KW-1185">Reference proteome</keyword>
<sequence length="85" mass="9666">MKSLFFSRDLSWCVQCLLAPLSVCGAVCLESRQLSGLCKMGVELRSGGDRACPGRYLGCSREFSEDFGNLQPYYKCIWYRMYVCI</sequence>